<dbReference type="SUPFAM" id="SSF48371">
    <property type="entry name" value="ARM repeat"/>
    <property type="match status" value="1"/>
</dbReference>
<dbReference type="GO" id="GO:0051082">
    <property type="term" value="F:unfolded protein binding"/>
    <property type="evidence" value="ECO:0007669"/>
    <property type="project" value="TreeGrafter"/>
</dbReference>
<accession>A0A9Q5N7W5</accession>
<dbReference type="InterPro" id="IPR052616">
    <property type="entry name" value="SYO1-like"/>
</dbReference>
<dbReference type="OrthoDB" id="288703at2759"/>
<organism evidence="4 5">
    <name type="scientific">Sanghuangporus baumii</name>
    <name type="common">Phellinus baumii</name>
    <dbReference type="NCBI Taxonomy" id="108892"/>
    <lineage>
        <taxon>Eukaryota</taxon>
        <taxon>Fungi</taxon>
        <taxon>Dikarya</taxon>
        <taxon>Basidiomycota</taxon>
        <taxon>Agaricomycotina</taxon>
        <taxon>Agaricomycetes</taxon>
        <taxon>Hymenochaetales</taxon>
        <taxon>Hymenochaetaceae</taxon>
        <taxon>Sanghuangporus</taxon>
    </lineage>
</organism>
<evidence type="ECO:0000313" key="4">
    <source>
        <dbReference type="EMBL" id="OCB87063.1"/>
    </source>
</evidence>
<gene>
    <name evidence="4" type="ORF">A7U60_g5798</name>
</gene>
<dbReference type="Pfam" id="PF25567">
    <property type="entry name" value="TPR_SYO1"/>
    <property type="match status" value="1"/>
</dbReference>
<dbReference type="PANTHER" id="PTHR13347:SF1">
    <property type="entry name" value="HEAT REPEAT-CONTAINING PROTEIN 3"/>
    <property type="match status" value="1"/>
</dbReference>
<dbReference type="InterPro" id="IPR011989">
    <property type="entry name" value="ARM-like"/>
</dbReference>
<keyword evidence="5" id="KW-1185">Reference proteome</keyword>
<evidence type="ECO:0000256" key="1">
    <source>
        <dbReference type="ARBA" id="ARBA00049983"/>
    </source>
</evidence>
<dbReference type="Proteomes" id="UP000757232">
    <property type="component" value="Unassembled WGS sequence"/>
</dbReference>
<reference evidence="4" key="1">
    <citation type="submission" date="2016-06" db="EMBL/GenBank/DDBJ databases">
        <title>Draft Genome sequence of the fungus Inonotus baumii.</title>
        <authorList>
            <person name="Zhu H."/>
            <person name="Lin W."/>
        </authorList>
    </citation>
    <scope>NUCLEOTIDE SEQUENCE</scope>
    <source>
        <strain evidence="4">821</strain>
    </source>
</reference>
<feature type="region of interest" description="Disordered" evidence="2">
    <location>
        <begin position="1"/>
        <end position="32"/>
    </location>
</feature>
<evidence type="ECO:0000259" key="3">
    <source>
        <dbReference type="Pfam" id="PF25567"/>
    </source>
</evidence>
<dbReference type="GO" id="GO:0042273">
    <property type="term" value="P:ribosomal large subunit biogenesis"/>
    <property type="evidence" value="ECO:0007669"/>
    <property type="project" value="TreeGrafter"/>
</dbReference>
<proteinExistence type="inferred from homology"/>
<comment type="caution">
    <text evidence="4">The sequence shown here is derived from an EMBL/GenBank/DDBJ whole genome shotgun (WGS) entry which is preliminary data.</text>
</comment>
<dbReference type="CDD" id="cd13394">
    <property type="entry name" value="Syo1_like"/>
    <property type="match status" value="1"/>
</dbReference>
<dbReference type="InterPro" id="IPR016024">
    <property type="entry name" value="ARM-type_fold"/>
</dbReference>
<dbReference type="InterPro" id="IPR057990">
    <property type="entry name" value="TPR_SYO1"/>
</dbReference>
<dbReference type="EMBL" id="LNZH02000195">
    <property type="protein sequence ID" value="OCB87063.1"/>
    <property type="molecule type" value="Genomic_DNA"/>
</dbReference>
<feature type="region of interest" description="Disordered" evidence="2">
    <location>
        <begin position="373"/>
        <end position="392"/>
    </location>
</feature>
<evidence type="ECO:0000313" key="5">
    <source>
        <dbReference type="Proteomes" id="UP000757232"/>
    </source>
</evidence>
<feature type="compositionally biased region" description="Basic residues" evidence="2">
    <location>
        <begin position="1"/>
        <end position="15"/>
    </location>
</feature>
<feature type="domain" description="SYO1-like TPR repeats" evidence="3">
    <location>
        <begin position="457"/>
        <end position="713"/>
    </location>
</feature>
<dbReference type="PANTHER" id="PTHR13347">
    <property type="entry name" value="HEAT REPEAT-CONTAINING PROTEIN 3"/>
    <property type="match status" value="1"/>
</dbReference>
<evidence type="ECO:0000256" key="2">
    <source>
        <dbReference type="SAM" id="MobiDB-lite"/>
    </source>
</evidence>
<comment type="similarity">
    <text evidence="1">Belongs to the nuclear import and ribosome assembly adapter family.</text>
</comment>
<protein>
    <recommendedName>
        <fullName evidence="3">SYO1-like TPR repeats domain-containing protein</fullName>
    </recommendedName>
</protein>
<sequence>MGKSQKKRAARRHNPVRVPDSHLPKGLEVASATSSRKDEVLPIIRKLESVDAQERTWACSAVSNLIQNDPSTRRLLQGKNIVGALITRLTDSIEEVVVEASGALRNLCIDAGYDICAEMYNKNILAPLQTFIPKISNALHHLVTSQKSENSSELVYGLAENIITILWCLSETSNKALKAINGIHLIPFLMAFLETREKLPSRTVAAAAQCLYVLTDDNPPAIDELRSNSSYTACLLSIARGDYAPVPTSTEAKELAEDRVLSVKLLAAGILRNIQPIVAPSAASAVDVDRTVILPLVLLVLTSISLADASERVIELVKKQEEEPKIVDQKPSLKKTPKLDHRTPEERELERIEARLRNVLLSLEVLTGVCATLPDPEPELDSGEGGEELDADDNDADIVEDENDKIEDDVEMDITEPEYESELEVKANGTAHPPLSFLPNILPPLLTLLQPTPLSFPPADTGSAVPLLPVHPPTTSALSAIHISALECLNNACLALSIAQADSGSGGSGSSVRAPQADVEDGRRLWSAIWSALGSVGLQVGRGQERRREMWEIAVGVLWGIGGIWKGSIVPDEEQVKLLIQLCDASSDSKVKVKCIGALESLAQYPDSIEANRVIAEYLLKLSTNPPSQTLSPEVIIQSASSLIDIYSDETLPYDINFRQHAYLEKLSSRVVENLRRAVRAVDRKKEGGRMLRARGEETLENLRAFVKYRRELKL</sequence>
<dbReference type="GO" id="GO:0006606">
    <property type="term" value="P:protein import into nucleus"/>
    <property type="evidence" value="ECO:0007669"/>
    <property type="project" value="TreeGrafter"/>
</dbReference>
<dbReference type="AlphaFoldDB" id="A0A9Q5N7W5"/>
<feature type="compositionally biased region" description="Acidic residues" evidence="2">
    <location>
        <begin position="376"/>
        <end position="392"/>
    </location>
</feature>
<dbReference type="Gene3D" id="1.25.10.10">
    <property type="entry name" value="Leucine-rich Repeat Variant"/>
    <property type="match status" value="1"/>
</dbReference>
<name>A0A9Q5N7W5_SANBA</name>